<dbReference type="PANTHER" id="PTHR12302:SF3">
    <property type="entry name" value="SERINE_THREONINE-PROTEIN KINASE 31"/>
    <property type="match status" value="1"/>
</dbReference>
<dbReference type="EMBL" id="PYVN01000096">
    <property type="protein sequence ID" value="PTB85723.1"/>
    <property type="molecule type" value="Genomic_DNA"/>
</dbReference>
<reference evidence="5" key="1">
    <citation type="submission" date="2018-03" db="EMBL/GenBank/DDBJ databases">
        <title>Cross-interface Injection: A General Nanoliter Liquid Handling Method Applied to Single Cells Genome Amplification Automated Nanoliter Liquid Handling Applied to Single Cell Multiple Displacement Amplification.</title>
        <authorList>
            <person name="Yun J."/>
            <person name="Xu P."/>
            <person name="Xu J."/>
            <person name="Dai X."/>
            <person name="Wang Y."/>
            <person name="Zheng X."/>
            <person name="Cao C."/>
            <person name="Yi Q."/>
            <person name="Zhu Y."/>
            <person name="Wang L."/>
            <person name="Dong Z."/>
            <person name="Huang Y."/>
            <person name="Huang L."/>
            <person name="Du W."/>
        </authorList>
    </citation>
    <scope>NUCLEOTIDE SEQUENCE [LARGE SCALE GENOMIC DNA]</scope>
    <source>
        <strain evidence="5">Z-D3-2</strain>
    </source>
</reference>
<evidence type="ECO:0000256" key="3">
    <source>
        <dbReference type="ARBA" id="ARBA00022801"/>
    </source>
</evidence>
<feature type="non-terminal residue" evidence="5">
    <location>
        <position position="1"/>
    </location>
</feature>
<protein>
    <submittedName>
        <fullName evidence="5">Nuclease</fullName>
    </submittedName>
</protein>
<evidence type="ECO:0000259" key="4">
    <source>
        <dbReference type="PROSITE" id="PS50830"/>
    </source>
</evidence>
<dbReference type="PROSITE" id="PS50830">
    <property type="entry name" value="TNASE_3"/>
    <property type="match status" value="1"/>
</dbReference>
<dbReference type="InterPro" id="IPR016071">
    <property type="entry name" value="Staphylococal_nuclease_OB-fold"/>
</dbReference>
<evidence type="ECO:0000256" key="1">
    <source>
        <dbReference type="ARBA" id="ARBA00022722"/>
    </source>
</evidence>
<evidence type="ECO:0000256" key="2">
    <source>
        <dbReference type="ARBA" id="ARBA00022759"/>
    </source>
</evidence>
<evidence type="ECO:0000313" key="5">
    <source>
        <dbReference type="EMBL" id="PTB85723.1"/>
    </source>
</evidence>
<dbReference type="Pfam" id="PF00565">
    <property type="entry name" value="SNase"/>
    <property type="match status" value="1"/>
</dbReference>
<dbReference type="GO" id="GO:0004519">
    <property type="term" value="F:endonuclease activity"/>
    <property type="evidence" value="ECO:0007669"/>
    <property type="project" value="UniProtKB-KW"/>
</dbReference>
<sequence length="212" mass="24838">GDTLVLENNQRVRLLSINTPEISSRYREAEPGGIEARDWLKKQLSENQVYLQYDTEKRDRYDRLLAYAWTPDGDFINEKLLQKGLAALTLKPPNLQYADQLIAAQRQAIKQQQGIWGDKHYQPRKVSSLTETAYRGWQRWLLTAKSRSQTRDYWILKVNDKASLRIAKQQQDLFPPLESYLNKSLEVRGWMSKRGDQYSLFVQHPSAIRLLD</sequence>
<organism evidence="5">
    <name type="scientific">Pseudidiomarina aestuarii</name>
    <dbReference type="NCBI Taxonomy" id="624146"/>
    <lineage>
        <taxon>Bacteria</taxon>
        <taxon>Pseudomonadati</taxon>
        <taxon>Pseudomonadota</taxon>
        <taxon>Gammaproteobacteria</taxon>
        <taxon>Alteromonadales</taxon>
        <taxon>Idiomarinaceae</taxon>
        <taxon>Pseudidiomarina</taxon>
    </lineage>
</organism>
<dbReference type="Gene3D" id="2.40.50.90">
    <property type="match status" value="1"/>
</dbReference>
<proteinExistence type="predicted"/>
<dbReference type="AlphaFoldDB" id="A0A2T4CVZ4"/>
<accession>A0A2T4CVZ4</accession>
<gene>
    <name evidence="5" type="ORF">C9940_05100</name>
</gene>
<name>A0A2T4CVZ4_9GAMM</name>
<dbReference type="InterPro" id="IPR035437">
    <property type="entry name" value="SNase_OB-fold_sf"/>
</dbReference>
<dbReference type="GO" id="GO:0016787">
    <property type="term" value="F:hydrolase activity"/>
    <property type="evidence" value="ECO:0007669"/>
    <property type="project" value="UniProtKB-KW"/>
</dbReference>
<keyword evidence="3" id="KW-0378">Hydrolase</keyword>
<keyword evidence="2" id="KW-0255">Endonuclease</keyword>
<comment type="caution">
    <text evidence="5">The sequence shown here is derived from an EMBL/GenBank/DDBJ whole genome shotgun (WGS) entry which is preliminary data.</text>
</comment>
<dbReference type="SUPFAM" id="SSF50199">
    <property type="entry name" value="Staphylococcal nuclease"/>
    <property type="match status" value="1"/>
</dbReference>
<dbReference type="SMART" id="SM00318">
    <property type="entry name" value="SNc"/>
    <property type="match status" value="1"/>
</dbReference>
<keyword evidence="1" id="KW-0540">Nuclease</keyword>
<feature type="domain" description="TNase-like" evidence="4">
    <location>
        <begin position="1"/>
        <end position="118"/>
    </location>
</feature>
<dbReference type="PANTHER" id="PTHR12302">
    <property type="entry name" value="EBNA2 BINDING PROTEIN P100"/>
    <property type="match status" value="1"/>
</dbReference>